<evidence type="ECO:0000256" key="3">
    <source>
        <dbReference type="ARBA" id="ARBA00005313"/>
    </source>
</evidence>
<dbReference type="InterPro" id="IPR006166">
    <property type="entry name" value="ERCC4_domain"/>
</dbReference>
<dbReference type="HOGENOM" id="CLU_013160_1_0_1"/>
<evidence type="ECO:0000256" key="9">
    <source>
        <dbReference type="ARBA" id="ARBA00022842"/>
    </source>
</evidence>
<dbReference type="RefSeq" id="XP_013266933.1">
    <property type="nucleotide sequence ID" value="XM_013411479.1"/>
</dbReference>
<gene>
    <name evidence="16" type="ORF">Z518_10970</name>
</gene>
<dbReference type="Gene3D" id="1.10.150.670">
    <property type="entry name" value="Crossover junction endonuclease EME1, DNA-binding domain"/>
    <property type="match status" value="1"/>
</dbReference>
<evidence type="ECO:0000256" key="5">
    <source>
        <dbReference type="ARBA" id="ARBA00022723"/>
    </source>
</evidence>
<proteinExistence type="inferred from homology"/>
<keyword evidence="17" id="KW-1185">Reference proteome</keyword>
<evidence type="ECO:0000256" key="7">
    <source>
        <dbReference type="ARBA" id="ARBA00022763"/>
    </source>
</evidence>
<keyword evidence="11" id="KW-0234">DNA repair</keyword>
<dbReference type="GO" id="GO:0031573">
    <property type="term" value="P:mitotic intra-S DNA damage checkpoint signaling"/>
    <property type="evidence" value="ECO:0007669"/>
    <property type="project" value="TreeGrafter"/>
</dbReference>
<dbReference type="GO" id="GO:0031297">
    <property type="term" value="P:replication fork processing"/>
    <property type="evidence" value="ECO:0007669"/>
    <property type="project" value="TreeGrafter"/>
</dbReference>
<reference evidence="16 17" key="1">
    <citation type="submission" date="2015-01" db="EMBL/GenBank/DDBJ databases">
        <title>The Genome Sequence of Rhinocladiella mackenzie CBS 650.93.</title>
        <authorList>
            <consortium name="The Broad Institute Genomics Platform"/>
            <person name="Cuomo C."/>
            <person name="de Hoog S."/>
            <person name="Gorbushina A."/>
            <person name="Stielow B."/>
            <person name="Teixiera M."/>
            <person name="Abouelleil A."/>
            <person name="Chapman S.B."/>
            <person name="Priest M."/>
            <person name="Young S.K."/>
            <person name="Wortman J."/>
            <person name="Nusbaum C."/>
            <person name="Birren B."/>
        </authorList>
    </citation>
    <scope>NUCLEOTIDE SEQUENCE [LARGE SCALE GENOMIC DNA]</scope>
    <source>
        <strain evidence="16 17">CBS 650.93</strain>
    </source>
</reference>
<evidence type="ECO:0000256" key="1">
    <source>
        <dbReference type="ARBA" id="ARBA00001946"/>
    </source>
</evidence>
<feature type="compositionally biased region" description="Acidic residues" evidence="14">
    <location>
        <begin position="37"/>
        <end position="51"/>
    </location>
</feature>
<dbReference type="FunFam" id="1.10.150.670:FF:000004">
    <property type="entry name" value="Crossover junction endonuclease EME1"/>
    <property type="match status" value="1"/>
</dbReference>
<protein>
    <recommendedName>
        <fullName evidence="15">ERCC4 domain-containing protein</fullName>
    </recommendedName>
</protein>
<dbReference type="GO" id="GO:0005634">
    <property type="term" value="C:nucleus"/>
    <property type="evidence" value="ECO:0007669"/>
    <property type="project" value="UniProtKB-SubCell"/>
</dbReference>
<dbReference type="AlphaFoldDB" id="A0A0D2GNZ8"/>
<keyword evidence="9" id="KW-0460">Magnesium</keyword>
<feature type="compositionally biased region" description="Low complexity" evidence="14">
    <location>
        <begin position="7"/>
        <end position="19"/>
    </location>
</feature>
<accession>A0A0D2GNZ8</accession>
<evidence type="ECO:0000256" key="8">
    <source>
        <dbReference type="ARBA" id="ARBA00022801"/>
    </source>
</evidence>
<evidence type="ECO:0000256" key="6">
    <source>
        <dbReference type="ARBA" id="ARBA00022759"/>
    </source>
</evidence>
<organism evidence="16 17">
    <name type="scientific">Rhinocladiella mackenziei CBS 650.93</name>
    <dbReference type="NCBI Taxonomy" id="1442369"/>
    <lineage>
        <taxon>Eukaryota</taxon>
        <taxon>Fungi</taxon>
        <taxon>Dikarya</taxon>
        <taxon>Ascomycota</taxon>
        <taxon>Pezizomycotina</taxon>
        <taxon>Eurotiomycetes</taxon>
        <taxon>Chaetothyriomycetidae</taxon>
        <taxon>Chaetothyriales</taxon>
        <taxon>Herpotrichiellaceae</taxon>
        <taxon>Rhinocladiella</taxon>
    </lineage>
</organism>
<keyword evidence="4" id="KW-0540">Nuclease</keyword>
<dbReference type="Gene3D" id="3.40.50.10130">
    <property type="match status" value="1"/>
</dbReference>
<dbReference type="GO" id="GO:0048476">
    <property type="term" value="C:Holliday junction resolvase complex"/>
    <property type="evidence" value="ECO:0007669"/>
    <property type="project" value="InterPro"/>
</dbReference>
<evidence type="ECO:0000313" key="16">
    <source>
        <dbReference type="EMBL" id="KIX00043.1"/>
    </source>
</evidence>
<dbReference type="OrthoDB" id="343092at2759"/>
<keyword evidence="10" id="KW-0233">DNA recombination</keyword>
<keyword evidence="13" id="KW-0469">Meiosis</keyword>
<dbReference type="GeneID" id="25299041"/>
<dbReference type="PANTHER" id="PTHR21077">
    <property type="entry name" value="EME1 PROTEIN"/>
    <property type="match status" value="1"/>
</dbReference>
<dbReference type="STRING" id="1442369.A0A0D2GNZ8"/>
<dbReference type="GO" id="GO:0003677">
    <property type="term" value="F:DNA binding"/>
    <property type="evidence" value="ECO:0007669"/>
    <property type="project" value="InterPro"/>
</dbReference>
<evidence type="ECO:0000259" key="15">
    <source>
        <dbReference type="SMART" id="SM00891"/>
    </source>
</evidence>
<evidence type="ECO:0000256" key="13">
    <source>
        <dbReference type="ARBA" id="ARBA00023254"/>
    </source>
</evidence>
<keyword evidence="6" id="KW-0255">Endonuclease</keyword>
<dbReference type="GO" id="GO:0008821">
    <property type="term" value="F:crossover junction DNA endonuclease activity"/>
    <property type="evidence" value="ECO:0007669"/>
    <property type="project" value="TreeGrafter"/>
</dbReference>
<evidence type="ECO:0000256" key="14">
    <source>
        <dbReference type="SAM" id="MobiDB-lite"/>
    </source>
</evidence>
<dbReference type="EMBL" id="KN847484">
    <property type="protein sequence ID" value="KIX00043.1"/>
    <property type="molecule type" value="Genomic_DNA"/>
</dbReference>
<dbReference type="GO" id="GO:0000712">
    <property type="term" value="P:resolution of meiotic recombination intermediates"/>
    <property type="evidence" value="ECO:0007669"/>
    <property type="project" value="TreeGrafter"/>
</dbReference>
<evidence type="ECO:0000256" key="4">
    <source>
        <dbReference type="ARBA" id="ARBA00022722"/>
    </source>
</evidence>
<evidence type="ECO:0000313" key="17">
    <source>
        <dbReference type="Proteomes" id="UP000053617"/>
    </source>
</evidence>
<dbReference type="GO" id="GO:0006302">
    <property type="term" value="P:double-strand break repair"/>
    <property type="evidence" value="ECO:0007669"/>
    <property type="project" value="TreeGrafter"/>
</dbReference>
<dbReference type="InterPro" id="IPR047521">
    <property type="entry name" value="XPF_nuclease_EME1_ascomycetes"/>
</dbReference>
<evidence type="ECO:0000256" key="10">
    <source>
        <dbReference type="ARBA" id="ARBA00023172"/>
    </source>
</evidence>
<feature type="region of interest" description="Disordered" evidence="14">
    <location>
        <begin position="187"/>
        <end position="286"/>
    </location>
</feature>
<feature type="region of interest" description="Disordered" evidence="14">
    <location>
        <begin position="1"/>
        <end position="82"/>
    </location>
</feature>
<sequence>MTTEVIELLSSSSPEAAPPKQKLISRSSASIERLDFSSDDIDDTGSIDSEIDWPSKRLRRSPEPDSQPEQPGASFDNNPMSNITFEISSDHESLLHAKFDIAMQASKRSPERQIRVSLADDIIFSSSAPEPRTKEQKNFEATWKFSLDDSQDALMDDPPFTWSEPTRMELQDEVYSNRTANLLANLTQECSKDERAKSRLPKSKASENRGNGKSSANVLDDIVFSSNPAQPRTTKTSKLSESEKACKAAERARAKASRSAEMESKKERKRLERERKALEKQKAADLAEVNRTRTNKKDAAPEMIVDMSSFLKDTHVGNQVEEYMKKVEVEVNYIDEEANLIEGIPQPDQYGNIVTWRRKVTSTYNDEDGQWEPASRSRIVTEKHVLIHLPAVEFAAMVAGPKSASTSTVSASPTEAEMKLKLDAHVALIRRRFRDCIPIYLIEGLNGWLKKNVNAKSRDYVAAVRAQMLQPEEGSSSNAAPSGTEARSRKRKKTAIQSLDLSFVTSDIVENLLLHLQLAHQPILIHHTVSPGTTAFQISTLTQHLATRPYRLAQLNHNLKFASFCMDSGQVRAGDDAQDTFVKMLQEIQRVTPSMAYGIVNQWNTVRKLINGFDQHGNLLLEDVRKSVNKDGGWSDKRLGPMISRRLFKVFMGRDPSTTDGMS</sequence>
<feature type="region of interest" description="Disordered" evidence="14">
    <location>
        <begin position="471"/>
        <end position="491"/>
    </location>
</feature>
<keyword evidence="5" id="KW-0479">Metal-binding</keyword>
<dbReference type="VEuPathDB" id="FungiDB:Z518_10970"/>
<comment type="subcellular location">
    <subcellularLocation>
        <location evidence="2">Nucleus</location>
    </subcellularLocation>
</comment>
<dbReference type="PANTHER" id="PTHR21077:SF5">
    <property type="entry name" value="CROSSOVER JUNCTION ENDONUCLEASE MMS4"/>
    <property type="match status" value="1"/>
</dbReference>
<dbReference type="Proteomes" id="UP000053617">
    <property type="component" value="Unassembled WGS sequence"/>
</dbReference>
<dbReference type="CDD" id="cd20085">
    <property type="entry name" value="XPF_nuclease_Mms4"/>
    <property type="match status" value="1"/>
</dbReference>
<feature type="compositionally biased region" description="Polar residues" evidence="14">
    <location>
        <begin position="224"/>
        <end position="236"/>
    </location>
</feature>
<evidence type="ECO:0000256" key="12">
    <source>
        <dbReference type="ARBA" id="ARBA00023242"/>
    </source>
</evidence>
<comment type="cofactor">
    <cofactor evidence="1">
        <name>Mg(2+)</name>
        <dbReference type="ChEBI" id="CHEBI:18420"/>
    </cofactor>
</comment>
<dbReference type="InterPro" id="IPR033310">
    <property type="entry name" value="Mms4/EME1/EME2"/>
</dbReference>
<keyword evidence="12" id="KW-0539">Nucleus</keyword>
<feature type="domain" description="ERCC4" evidence="15">
    <location>
        <begin position="302"/>
        <end position="614"/>
    </location>
</feature>
<evidence type="ECO:0000256" key="11">
    <source>
        <dbReference type="ARBA" id="ARBA00023204"/>
    </source>
</evidence>
<dbReference type="SMART" id="SM00891">
    <property type="entry name" value="ERCC4"/>
    <property type="match status" value="1"/>
</dbReference>
<dbReference type="InterPro" id="IPR042530">
    <property type="entry name" value="EME1/EME2_C"/>
</dbReference>
<name>A0A0D2GNZ8_9EURO</name>
<comment type="similarity">
    <text evidence="3">Belongs to the EME1/MMS4 family.</text>
</comment>
<keyword evidence="7" id="KW-0227">DNA damage</keyword>
<evidence type="ECO:0000256" key="2">
    <source>
        <dbReference type="ARBA" id="ARBA00004123"/>
    </source>
</evidence>
<keyword evidence="8" id="KW-0378">Hydrolase</keyword>
<feature type="compositionally biased region" description="Basic and acidic residues" evidence="14">
    <location>
        <begin position="238"/>
        <end position="286"/>
    </location>
</feature>
<dbReference type="GO" id="GO:0046872">
    <property type="term" value="F:metal ion binding"/>
    <property type="evidence" value="ECO:0007669"/>
    <property type="project" value="UniProtKB-KW"/>
</dbReference>
<feature type="compositionally biased region" description="Polar residues" evidence="14">
    <location>
        <begin position="208"/>
        <end position="217"/>
    </location>
</feature>